<name>A0ABR4XL53_9PORP</name>
<protein>
    <recommendedName>
        <fullName evidence="5">ATPase AAA-type core domain-containing protein</fullName>
    </recommendedName>
</protein>
<dbReference type="RefSeq" id="WP_036792015.1">
    <property type="nucleotide sequence ID" value="NZ_JQZV01000013.1"/>
</dbReference>
<evidence type="ECO:0000259" key="2">
    <source>
        <dbReference type="Pfam" id="PF13304"/>
    </source>
</evidence>
<dbReference type="PANTHER" id="PTHR43581:SF4">
    <property type="entry name" value="ATP_GTP PHOSPHATASE"/>
    <property type="match status" value="1"/>
</dbReference>
<dbReference type="PANTHER" id="PTHR43581">
    <property type="entry name" value="ATP/GTP PHOSPHATASE"/>
    <property type="match status" value="1"/>
</dbReference>
<dbReference type="InterPro" id="IPR041685">
    <property type="entry name" value="AAA_GajA/Old/RecF-like"/>
</dbReference>
<dbReference type="InterPro" id="IPR051396">
    <property type="entry name" value="Bact_Antivir_Def_Nuclease"/>
</dbReference>
<dbReference type="Gene3D" id="3.40.50.300">
    <property type="entry name" value="P-loop containing nucleotide triphosphate hydrolases"/>
    <property type="match status" value="2"/>
</dbReference>
<dbReference type="Pfam" id="PF13304">
    <property type="entry name" value="AAA_21"/>
    <property type="match status" value="1"/>
</dbReference>
<dbReference type="InterPro" id="IPR027417">
    <property type="entry name" value="P-loop_NTPase"/>
</dbReference>
<evidence type="ECO:0000259" key="1">
    <source>
        <dbReference type="Pfam" id="PF13175"/>
    </source>
</evidence>
<proteinExistence type="predicted"/>
<dbReference type="InterPro" id="IPR003959">
    <property type="entry name" value="ATPase_AAA_core"/>
</dbReference>
<accession>A0ABR4XL53</accession>
<evidence type="ECO:0008006" key="5">
    <source>
        <dbReference type="Google" id="ProtNLM"/>
    </source>
</evidence>
<dbReference type="Proteomes" id="UP000030101">
    <property type="component" value="Unassembled WGS sequence"/>
</dbReference>
<organism evidence="3 4">
    <name type="scientific">Porphyromonas canoris</name>
    <dbReference type="NCBI Taxonomy" id="36875"/>
    <lineage>
        <taxon>Bacteria</taxon>
        <taxon>Pseudomonadati</taxon>
        <taxon>Bacteroidota</taxon>
        <taxon>Bacteroidia</taxon>
        <taxon>Bacteroidales</taxon>
        <taxon>Porphyromonadaceae</taxon>
        <taxon>Porphyromonas</taxon>
    </lineage>
</organism>
<dbReference type="Pfam" id="PF13175">
    <property type="entry name" value="AAA_15"/>
    <property type="match status" value="1"/>
</dbReference>
<dbReference type="SUPFAM" id="SSF52540">
    <property type="entry name" value="P-loop containing nucleoside triphosphate hydrolases"/>
    <property type="match status" value="1"/>
</dbReference>
<dbReference type="EMBL" id="JQZV01000013">
    <property type="protein sequence ID" value="KGN92092.1"/>
    <property type="molecule type" value="Genomic_DNA"/>
</dbReference>
<comment type="caution">
    <text evidence="3">The sequence shown here is derived from an EMBL/GenBank/DDBJ whole genome shotgun (WGS) entry which is preliminary data.</text>
</comment>
<evidence type="ECO:0000313" key="3">
    <source>
        <dbReference type="EMBL" id="KGN92092.1"/>
    </source>
</evidence>
<feature type="domain" description="ATPase AAA-type core" evidence="2">
    <location>
        <begin position="204"/>
        <end position="289"/>
    </location>
</feature>
<evidence type="ECO:0000313" key="4">
    <source>
        <dbReference type="Proteomes" id="UP000030101"/>
    </source>
</evidence>
<keyword evidence="4" id="KW-1185">Reference proteome</keyword>
<reference evidence="3 4" key="1">
    <citation type="submission" date="2014-08" db="EMBL/GenBank/DDBJ databases">
        <title>Porphyromonas canoris strain:OH2762 Genome sequencing.</title>
        <authorList>
            <person name="Wallis C."/>
            <person name="Deusch O."/>
            <person name="O'Flynn C."/>
            <person name="Davis I."/>
            <person name="Jospin G."/>
            <person name="Darling A.E."/>
            <person name="Coil D.A."/>
            <person name="Alexiev A."/>
            <person name="Horsfall A."/>
            <person name="Kirkwood N."/>
            <person name="Harris S."/>
            <person name="Eisen J.A."/>
        </authorList>
    </citation>
    <scope>NUCLEOTIDE SEQUENCE [LARGE SCALE GENOMIC DNA]</scope>
    <source>
        <strain evidence="4">COT-108 OH2762</strain>
    </source>
</reference>
<feature type="domain" description="Endonuclease GajA/Old nuclease/RecF-like AAA" evidence="1">
    <location>
        <begin position="5"/>
        <end position="196"/>
    </location>
</feature>
<sequence length="339" mass="38146">MNYPISSIEINGFRGVEKFKIEKFSRINVFLGKNNVGKTSILEAIFLLTGMSNPILPNLVNAIREGGVPSMEDLGWLFYNGKTDRPISILDGVSRAVQINPILGLEKGDGSTPIYSVSGLKIKGLKLNFSYRGIEYEESFYTGEEELTHKKSSYQEKIRSCFLPSNNIRANLSSNIEEIIQKNKKNRLVDIIKSFNGEVVNIEFINDRVFVQLSDIDKLIPISFIGDGLQHFIGICAAVINPENKVVLIDEIDNGLHYTVLKQLWKSLIELSIENDTQLFITTHNEEVLRTLAMVLEEDNDAIDLSVFSIQMTERAGLKAYKYPPQALRGAIEKGIEIR</sequence>
<gene>
    <name evidence="3" type="ORF">HQ43_08615</name>
</gene>